<gene>
    <name evidence="2" type="ORF">L211DRAFT_21484</name>
</gene>
<dbReference type="InParanoid" id="A0A3N4M2X1"/>
<keyword evidence="1" id="KW-1133">Transmembrane helix</keyword>
<reference evidence="2 3" key="1">
    <citation type="journal article" date="2018" name="Nat. Ecol. Evol.">
        <title>Pezizomycetes genomes reveal the molecular basis of ectomycorrhizal truffle lifestyle.</title>
        <authorList>
            <person name="Murat C."/>
            <person name="Payen T."/>
            <person name="Noel B."/>
            <person name="Kuo A."/>
            <person name="Morin E."/>
            <person name="Chen J."/>
            <person name="Kohler A."/>
            <person name="Krizsan K."/>
            <person name="Balestrini R."/>
            <person name="Da Silva C."/>
            <person name="Montanini B."/>
            <person name="Hainaut M."/>
            <person name="Levati E."/>
            <person name="Barry K.W."/>
            <person name="Belfiori B."/>
            <person name="Cichocki N."/>
            <person name="Clum A."/>
            <person name="Dockter R.B."/>
            <person name="Fauchery L."/>
            <person name="Guy J."/>
            <person name="Iotti M."/>
            <person name="Le Tacon F."/>
            <person name="Lindquist E.A."/>
            <person name="Lipzen A."/>
            <person name="Malagnac F."/>
            <person name="Mello A."/>
            <person name="Molinier V."/>
            <person name="Miyauchi S."/>
            <person name="Poulain J."/>
            <person name="Riccioni C."/>
            <person name="Rubini A."/>
            <person name="Sitrit Y."/>
            <person name="Splivallo R."/>
            <person name="Traeger S."/>
            <person name="Wang M."/>
            <person name="Zifcakova L."/>
            <person name="Wipf D."/>
            <person name="Zambonelli A."/>
            <person name="Paolocci F."/>
            <person name="Nowrousian M."/>
            <person name="Ottonello S."/>
            <person name="Baldrian P."/>
            <person name="Spatafora J.W."/>
            <person name="Henrissat B."/>
            <person name="Nagy L.G."/>
            <person name="Aury J.M."/>
            <person name="Wincker P."/>
            <person name="Grigoriev I.V."/>
            <person name="Bonfante P."/>
            <person name="Martin F.M."/>
        </authorList>
    </citation>
    <scope>NUCLEOTIDE SEQUENCE [LARGE SCALE GENOMIC DNA]</scope>
    <source>
        <strain evidence="2 3">ATCC MYA-4762</strain>
    </source>
</reference>
<keyword evidence="1" id="KW-0812">Transmembrane</keyword>
<protein>
    <submittedName>
        <fullName evidence="2">Uncharacterized protein</fullName>
    </submittedName>
</protein>
<name>A0A3N4M2X1_9PEZI</name>
<organism evidence="2 3">
    <name type="scientific">Terfezia boudieri ATCC MYA-4762</name>
    <dbReference type="NCBI Taxonomy" id="1051890"/>
    <lineage>
        <taxon>Eukaryota</taxon>
        <taxon>Fungi</taxon>
        <taxon>Dikarya</taxon>
        <taxon>Ascomycota</taxon>
        <taxon>Pezizomycotina</taxon>
        <taxon>Pezizomycetes</taxon>
        <taxon>Pezizales</taxon>
        <taxon>Pezizaceae</taxon>
        <taxon>Terfezia</taxon>
    </lineage>
</organism>
<sequence>MPGVHWDLCFLHLLTVNIYSLLVMDTSIYILLRMSIFLLGCCDVYVVLLLFSVGRFVNIYQLELGIYNTPFLLIF</sequence>
<feature type="transmembrane region" description="Helical" evidence="1">
    <location>
        <begin position="28"/>
        <end position="51"/>
    </location>
</feature>
<evidence type="ECO:0000313" key="3">
    <source>
        <dbReference type="Proteomes" id="UP000267821"/>
    </source>
</evidence>
<evidence type="ECO:0000313" key="2">
    <source>
        <dbReference type="EMBL" id="RPB29513.1"/>
    </source>
</evidence>
<keyword evidence="3" id="KW-1185">Reference proteome</keyword>
<dbReference type="AlphaFoldDB" id="A0A3N4M2X1"/>
<keyword evidence="1" id="KW-0472">Membrane</keyword>
<accession>A0A3N4M2X1</accession>
<proteinExistence type="predicted"/>
<dbReference type="EMBL" id="ML121527">
    <property type="protein sequence ID" value="RPB29513.1"/>
    <property type="molecule type" value="Genomic_DNA"/>
</dbReference>
<evidence type="ECO:0000256" key="1">
    <source>
        <dbReference type="SAM" id="Phobius"/>
    </source>
</evidence>
<dbReference type="Proteomes" id="UP000267821">
    <property type="component" value="Unassembled WGS sequence"/>
</dbReference>